<evidence type="ECO:0000256" key="14">
    <source>
        <dbReference type="ARBA" id="ARBA00023268"/>
    </source>
</evidence>
<dbReference type="RefSeq" id="WP_284679711.1">
    <property type="nucleotide sequence ID" value="NZ_CP060096.1"/>
</dbReference>
<keyword evidence="9 15" id="KW-0028">Amino-acid biosynthesis</keyword>
<comment type="pathway">
    <text evidence="4 15">Amino-acid biosynthesis; L-histidine biosynthesis; L-histidine from 5-phospho-alpha-D-ribose 1-diphosphate: step 3/9.</text>
</comment>
<evidence type="ECO:0000313" key="17">
    <source>
        <dbReference type="EMBL" id="QSZ27019.1"/>
    </source>
</evidence>
<evidence type="ECO:0000256" key="13">
    <source>
        <dbReference type="ARBA" id="ARBA00023102"/>
    </source>
</evidence>
<dbReference type="Gene3D" id="1.10.287.1080">
    <property type="entry name" value="MazG-like"/>
    <property type="match status" value="1"/>
</dbReference>
<dbReference type="AlphaFoldDB" id="A0A975AV40"/>
<keyword evidence="14 15" id="KW-0511">Multifunctional enzyme</keyword>
<evidence type="ECO:0000256" key="4">
    <source>
        <dbReference type="ARBA" id="ARBA00005169"/>
    </source>
</evidence>
<keyword evidence="10 15" id="KW-0547">Nucleotide-binding</keyword>
<reference evidence="17" key="1">
    <citation type="submission" date="2020-08" db="EMBL/GenBank/DDBJ databases">
        <title>Genomic insights into the carbon and energy metabolism of the first obligate autotrophic acetogenic bacterium Aceticella autotrophica gen. nov., sp. nov.</title>
        <authorList>
            <person name="Toshchakov S.V."/>
            <person name="Elcheninov A.G."/>
            <person name="Kublanov I.V."/>
            <person name="Frolov E.N."/>
            <person name="Lebedinsky A.V."/>
        </authorList>
    </citation>
    <scope>NUCLEOTIDE SEQUENCE</scope>
    <source>
        <strain evidence="17">3443-3Ac</strain>
    </source>
</reference>
<dbReference type="PANTHER" id="PTHR42945:SF9">
    <property type="entry name" value="HISTIDINE BIOSYNTHESIS BIFUNCTIONAL PROTEIN HISIE"/>
    <property type="match status" value="1"/>
</dbReference>
<evidence type="ECO:0000256" key="2">
    <source>
        <dbReference type="ARBA" id="ARBA00001460"/>
    </source>
</evidence>
<name>A0A975AV40_9THEO</name>
<keyword evidence="12 15" id="KW-0067">ATP-binding</keyword>
<accession>A0A975AV40</accession>
<dbReference type="HAMAP" id="MF_01019">
    <property type="entry name" value="HisIE"/>
    <property type="match status" value="1"/>
</dbReference>
<evidence type="ECO:0000256" key="11">
    <source>
        <dbReference type="ARBA" id="ARBA00022801"/>
    </source>
</evidence>
<evidence type="ECO:0000256" key="8">
    <source>
        <dbReference type="ARBA" id="ARBA00022490"/>
    </source>
</evidence>
<comment type="subcellular location">
    <subcellularLocation>
        <location evidence="3 15">Cytoplasm</location>
    </subcellularLocation>
</comment>
<dbReference type="KEGG" id="aaut:ACETAC_09135"/>
<dbReference type="PANTHER" id="PTHR42945">
    <property type="entry name" value="HISTIDINE BIOSYNTHESIS BIFUNCTIONAL PROTEIN"/>
    <property type="match status" value="1"/>
</dbReference>
<comment type="similarity">
    <text evidence="7 15">In the N-terminal section; belongs to the PRA-CH family.</text>
</comment>
<dbReference type="EC" id="3.6.1.31" evidence="15"/>
<dbReference type="SUPFAM" id="SSF141734">
    <property type="entry name" value="HisI-like"/>
    <property type="match status" value="1"/>
</dbReference>
<evidence type="ECO:0000256" key="10">
    <source>
        <dbReference type="ARBA" id="ARBA00022741"/>
    </source>
</evidence>
<protein>
    <recommendedName>
        <fullName evidence="15">Histidine biosynthesis bifunctional protein HisIE</fullName>
    </recommendedName>
    <domain>
        <recommendedName>
            <fullName evidence="15">Phosphoribosyl-AMP cyclohydrolase</fullName>
            <shortName evidence="15">PRA-CH</shortName>
            <ecNumber evidence="15">3.5.4.19</ecNumber>
        </recommendedName>
    </domain>
    <domain>
        <recommendedName>
            <fullName evidence="15">Phosphoribosyl-ATP pyrophosphatase</fullName>
            <shortName evidence="15">PRA-PH</shortName>
            <ecNumber evidence="15">3.6.1.31</ecNumber>
        </recommendedName>
    </domain>
</protein>
<feature type="region of interest" description="Phosphoribosyl-ATP pyrophosphohydrolase" evidence="15">
    <location>
        <begin position="112"/>
        <end position="217"/>
    </location>
</feature>
<dbReference type="InterPro" id="IPR021130">
    <property type="entry name" value="PRib-ATP_PPHydrolase-like"/>
</dbReference>
<feature type="region of interest" description="Phosphoribosyl-AMP cyclohydrolase" evidence="15">
    <location>
        <begin position="1"/>
        <end position="111"/>
    </location>
</feature>
<comment type="catalytic activity">
    <reaction evidence="1 15">
        <text>1-(5-phospho-beta-D-ribosyl)-5'-AMP + H2O = 1-(5-phospho-beta-D-ribosyl)-5-[(5-phospho-beta-D-ribosylamino)methylideneamino]imidazole-4-carboxamide</text>
        <dbReference type="Rhea" id="RHEA:20049"/>
        <dbReference type="ChEBI" id="CHEBI:15377"/>
        <dbReference type="ChEBI" id="CHEBI:58435"/>
        <dbReference type="ChEBI" id="CHEBI:59457"/>
        <dbReference type="EC" id="3.5.4.19"/>
    </reaction>
</comment>
<sequence>MLKFDERGLIPAIIQDCKTKEVLMMAYMNEESLKLTLEKGETFFFSRSRKKLWHKGETSGNIQKVKKISYDCDEDTLLIEVEAAGPACHTGHISCFYRDILNIENDNIANILEKVYQRIKDRKENPLEGSYTNYLFDKGINKILKKIGEESTEIVIAAKEDSKEEIIYETADLLYHIMVMMVEKDILFQDIYTELAKRFNAPEEFKKEHKKKKEASE</sequence>
<dbReference type="HAMAP" id="MF_01021">
    <property type="entry name" value="HisI"/>
    <property type="match status" value="1"/>
</dbReference>
<evidence type="ECO:0000256" key="6">
    <source>
        <dbReference type="ARBA" id="ARBA00007731"/>
    </source>
</evidence>
<dbReference type="Pfam" id="PF01502">
    <property type="entry name" value="PRA-CH"/>
    <property type="match status" value="1"/>
</dbReference>
<dbReference type="Proteomes" id="UP000671913">
    <property type="component" value="Chromosome"/>
</dbReference>
<dbReference type="NCBIfam" id="TIGR03188">
    <property type="entry name" value="histidine_hisI"/>
    <property type="match status" value="1"/>
</dbReference>
<dbReference type="InterPro" id="IPR002496">
    <property type="entry name" value="PRib_AMP_CycHydrolase_dom"/>
</dbReference>
<dbReference type="GO" id="GO:0004635">
    <property type="term" value="F:phosphoribosyl-AMP cyclohydrolase activity"/>
    <property type="evidence" value="ECO:0007669"/>
    <property type="project" value="UniProtKB-UniRule"/>
</dbReference>
<gene>
    <name evidence="15" type="primary">hisI</name>
    <name evidence="15" type="synonym">hisIE</name>
    <name evidence="17" type="ORF">ACETAC_09135</name>
</gene>
<evidence type="ECO:0000256" key="1">
    <source>
        <dbReference type="ARBA" id="ARBA00000024"/>
    </source>
</evidence>
<dbReference type="EC" id="3.5.4.19" evidence="15"/>
<evidence type="ECO:0000256" key="9">
    <source>
        <dbReference type="ARBA" id="ARBA00022605"/>
    </source>
</evidence>
<dbReference type="Pfam" id="PF01503">
    <property type="entry name" value="PRA-PH"/>
    <property type="match status" value="1"/>
</dbReference>
<dbReference type="NCBIfam" id="NF000768">
    <property type="entry name" value="PRK00051.1"/>
    <property type="match status" value="1"/>
</dbReference>
<feature type="domain" description="Phosphoribosyl-AMP cyclohydrolase" evidence="16">
    <location>
        <begin position="24"/>
        <end position="97"/>
    </location>
</feature>
<dbReference type="InterPro" id="IPR038019">
    <property type="entry name" value="PRib_AMP_CycHydrolase_sf"/>
</dbReference>
<dbReference type="Gene3D" id="3.10.20.810">
    <property type="entry name" value="Phosphoribosyl-AMP cyclohydrolase"/>
    <property type="match status" value="1"/>
</dbReference>
<dbReference type="InterPro" id="IPR008179">
    <property type="entry name" value="HisE"/>
</dbReference>
<dbReference type="InterPro" id="IPR026660">
    <property type="entry name" value="PRA-CH"/>
</dbReference>
<evidence type="ECO:0000256" key="7">
    <source>
        <dbReference type="ARBA" id="ARBA00008299"/>
    </source>
</evidence>
<dbReference type="GO" id="GO:0005524">
    <property type="term" value="F:ATP binding"/>
    <property type="evidence" value="ECO:0007669"/>
    <property type="project" value="UniProtKB-KW"/>
</dbReference>
<evidence type="ECO:0000256" key="12">
    <source>
        <dbReference type="ARBA" id="ARBA00022840"/>
    </source>
</evidence>
<evidence type="ECO:0000256" key="3">
    <source>
        <dbReference type="ARBA" id="ARBA00004496"/>
    </source>
</evidence>
<dbReference type="NCBIfam" id="NF001611">
    <property type="entry name" value="PRK00400.1-3"/>
    <property type="match status" value="1"/>
</dbReference>
<keyword evidence="11 15" id="KW-0378">Hydrolase</keyword>
<dbReference type="InterPro" id="IPR023019">
    <property type="entry name" value="His_synth_HisIE"/>
</dbReference>
<dbReference type="HAMAP" id="MF_01020">
    <property type="entry name" value="HisE"/>
    <property type="match status" value="1"/>
</dbReference>
<keyword evidence="8 15" id="KW-0963">Cytoplasm</keyword>
<evidence type="ECO:0000256" key="15">
    <source>
        <dbReference type="HAMAP-Rule" id="MF_01019"/>
    </source>
</evidence>
<evidence type="ECO:0000313" key="18">
    <source>
        <dbReference type="Proteomes" id="UP000671913"/>
    </source>
</evidence>
<dbReference type="GO" id="GO:0000105">
    <property type="term" value="P:L-histidine biosynthetic process"/>
    <property type="evidence" value="ECO:0007669"/>
    <property type="project" value="UniProtKB-UniRule"/>
</dbReference>
<dbReference type="FunFam" id="3.10.20.810:FF:000001">
    <property type="entry name" value="Histidine biosynthesis bifunctional protein HisIE"/>
    <property type="match status" value="1"/>
</dbReference>
<keyword evidence="18" id="KW-1185">Reference proteome</keyword>
<evidence type="ECO:0000259" key="16">
    <source>
        <dbReference type="Pfam" id="PF01502"/>
    </source>
</evidence>
<keyword evidence="13 15" id="KW-0368">Histidine biosynthesis</keyword>
<dbReference type="GO" id="GO:0005737">
    <property type="term" value="C:cytoplasm"/>
    <property type="evidence" value="ECO:0007669"/>
    <property type="project" value="UniProtKB-SubCell"/>
</dbReference>
<dbReference type="CDD" id="cd11534">
    <property type="entry name" value="NTP-PPase_HisIE_like"/>
    <property type="match status" value="1"/>
</dbReference>
<dbReference type="GO" id="GO:0004636">
    <property type="term" value="F:phosphoribosyl-ATP diphosphatase activity"/>
    <property type="evidence" value="ECO:0007669"/>
    <property type="project" value="UniProtKB-UniRule"/>
</dbReference>
<dbReference type="NCBIfam" id="NF002747">
    <property type="entry name" value="PRK02759.1"/>
    <property type="match status" value="1"/>
</dbReference>
<evidence type="ECO:0000256" key="5">
    <source>
        <dbReference type="ARBA" id="ARBA00005204"/>
    </source>
</evidence>
<organism evidence="17 18">
    <name type="scientific">Aceticella autotrophica</name>
    <dbReference type="NCBI Taxonomy" id="2755338"/>
    <lineage>
        <taxon>Bacteria</taxon>
        <taxon>Bacillati</taxon>
        <taxon>Bacillota</taxon>
        <taxon>Clostridia</taxon>
        <taxon>Thermoanaerobacterales</taxon>
        <taxon>Thermoanaerobacteraceae</taxon>
        <taxon>Aceticella</taxon>
    </lineage>
</organism>
<proteinExistence type="inferred from homology"/>
<comment type="pathway">
    <text evidence="5 15">Amino-acid biosynthesis; L-histidine biosynthesis; L-histidine from 5-phospho-alpha-D-ribose 1-diphosphate: step 2/9.</text>
</comment>
<comment type="similarity">
    <text evidence="6 15">In the C-terminal section; belongs to the PRA-PH family.</text>
</comment>
<dbReference type="FunFam" id="1.10.287.1080:FF:000002">
    <property type="entry name" value="Histidine biosynthesis bifunctional protein HisIE"/>
    <property type="match status" value="1"/>
</dbReference>
<comment type="catalytic activity">
    <reaction evidence="2 15">
        <text>1-(5-phospho-beta-D-ribosyl)-ATP + H2O = 1-(5-phospho-beta-D-ribosyl)-5'-AMP + diphosphate + H(+)</text>
        <dbReference type="Rhea" id="RHEA:22828"/>
        <dbReference type="ChEBI" id="CHEBI:15377"/>
        <dbReference type="ChEBI" id="CHEBI:15378"/>
        <dbReference type="ChEBI" id="CHEBI:33019"/>
        <dbReference type="ChEBI" id="CHEBI:59457"/>
        <dbReference type="ChEBI" id="CHEBI:73183"/>
        <dbReference type="EC" id="3.6.1.31"/>
    </reaction>
</comment>
<dbReference type="EMBL" id="CP060096">
    <property type="protein sequence ID" value="QSZ27019.1"/>
    <property type="molecule type" value="Genomic_DNA"/>
</dbReference>
<dbReference type="SUPFAM" id="SSF101386">
    <property type="entry name" value="all-alpha NTP pyrophosphatases"/>
    <property type="match status" value="1"/>
</dbReference>